<reference evidence="2 3" key="1">
    <citation type="submission" date="2019-06" db="EMBL/GenBank/DDBJ databases">
        <title>Sorghum-associated microbial communities from plants grown in Nebraska, USA.</title>
        <authorList>
            <person name="Schachtman D."/>
        </authorList>
    </citation>
    <scope>NUCLEOTIDE SEQUENCE [LARGE SCALE GENOMIC DNA]</scope>
    <source>
        <strain evidence="2 3">110</strain>
    </source>
</reference>
<dbReference type="Proteomes" id="UP000316437">
    <property type="component" value="Unassembled WGS sequence"/>
</dbReference>
<accession>A0A543ELQ2</accession>
<dbReference type="RefSeq" id="WP_142017407.1">
    <property type="nucleotide sequence ID" value="NZ_VFPD01000001.1"/>
</dbReference>
<comment type="caution">
    <text evidence="2">The sequence shown here is derived from an EMBL/GenBank/DDBJ whole genome shotgun (WGS) entry which is preliminary data.</text>
</comment>
<keyword evidence="3" id="KW-1185">Reference proteome</keyword>
<sequence length="192" mass="20653">MSENNSETQQSQAANATTPAEKAVVFVNSEVLAPPKASPMTGVTKVMIEQSTGMMVQDLQSFLKGFEQVGLIALSRLANNLLTYGTTFGPAPGSKETSVQMAENSQGQDAGKGNEMMKDLFKMVSDYAEVKAKISNTIYNVNTLPVSEALPSPPSYTEVSSEAEDPEKKTGRSGSGKDLLRKRKYEKKLYGG</sequence>
<gene>
    <name evidence="2" type="ORF">FB551_2224</name>
</gene>
<protein>
    <submittedName>
        <fullName evidence="2">Uncharacterized protein</fullName>
    </submittedName>
</protein>
<evidence type="ECO:0000256" key="1">
    <source>
        <dbReference type="SAM" id="MobiDB-lite"/>
    </source>
</evidence>
<evidence type="ECO:0000313" key="3">
    <source>
        <dbReference type="Proteomes" id="UP000316437"/>
    </source>
</evidence>
<evidence type="ECO:0000313" key="2">
    <source>
        <dbReference type="EMBL" id="TQM22511.1"/>
    </source>
</evidence>
<organism evidence="2 3">
    <name type="scientific">Chryseobacterium aquifrigidense</name>
    <dbReference type="NCBI Taxonomy" id="558021"/>
    <lineage>
        <taxon>Bacteria</taxon>
        <taxon>Pseudomonadati</taxon>
        <taxon>Bacteroidota</taxon>
        <taxon>Flavobacteriia</taxon>
        <taxon>Flavobacteriales</taxon>
        <taxon>Weeksellaceae</taxon>
        <taxon>Chryseobacterium group</taxon>
        <taxon>Chryseobacterium</taxon>
    </lineage>
</organism>
<feature type="region of interest" description="Disordered" evidence="1">
    <location>
        <begin position="146"/>
        <end position="192"/>
    </location>
</feature>
<name>A0A543ELQ2_9FLAO</name>
<dbReference type="AlphaFoldDB" id="A0A543ELQ2"/>
<dbReference type="EMBL" id="VFPD01000001">
    <property type="protein sequence ID" value="TQM22511.1"/>
    <property type="molecule type" value="Genomic_DNA"/>
</dbReference>
<proteinExistence type="predicted"/>